<dbReference type="EMBL" id="CP058215">
    <property type="protein sequence ID" value="QLC50715.1"/>
    <property type="molecule type" value="Genomic_DNA"/>
</dbReference>
<name>A0A7D5EA88_9EURY</name>
<organism evidence="1 2">
    <name type="scientific">Methanolobus zinderi</name>
    <dbReference type="NCBI Taxonomy" id="536044"/>
    <lineage>
        <taxon>Archaea</taxon>
        <taxon>Methanobacteriati</taxon>
        <taxon>Methanobacteriota</taxon>
        <taxon>Stenosarchaea group</taxon>
        <taxon>Methanomicrobia</taxon>
        <taxon>Methanosarcinales</taxon>
        <taxon>Methanosarcinaceae</taxon>
        <taxon>Methanolobus</taxon>
    </lineage>
</organism>
<dbReference type="RefSeq" id="WP_176965770.1">
    <property type="nucleotide sequence ID" value="NZ_CP058215.1"/>
</dbReference>
<gene>
    <name evidence="1" type="ORF">HWN40_10975</name>
</gene>
<dbReference type="Proteomes" id="UP000509594">
    <property type="component" value="Chromosome"/>
</dbReference>
<accession>A0A7D5EA88</accession>
<dbReference type="GeneID" id="55822204"/>
<reference evidence="1 2" key="1">
    <citation type="submission" date="2020-06" db="EMBL/GenBank/DDBJ databases">
        <title>Methanolobus halotolerans sp. nov., isolated from a saline lake Tus in Siberia.</title>
        <authorList>
            <person name="Shen Y."/>
            <person name="Chen S.-C."/>
            <person name="Lai M.-C."/>
            <person name="Huang H.-H."/>
            <person name="Chiu H.-H."/>
            <person name="Tang S.-L."/>
            <person name="Rogozin D.Y."/>
            <person name="Degermendzhy A.G."/>
        </authorList>
    </citation>
    <scope>NUCLEOTIDE SEQUENCE [LARGE SCALE GENOMIC DNA]</scope>
    <source>
        <strain evidence="1 2">DSM 21339</strain>
    </source>
</reference>
<proteinExistence type="predicted"/>
<sequence>MNSDKKKINRHIRISFLICITIVLLLLINPVGSATSIQKFSIDGKTYGPGDEIDITGEVQDGNSSGEVKIIIWPEGDEFTGPANQSSNKTVTASEGVFSTTMSAPDVADRYTVVAVDIESGVISPYLYMNVVGANDPQTIEVMFTEGEVLTIELSESHGITGPLSDGKTGGNITLGDTTYSFLVSGSDVSYVDDDPDMNLSSDDSGMSVIGNLVEGSKVKLSGVSYRFISINNENAITLAKIVTPSFTGGESVNVSILALNSSGYPVQDEIMFEQFKDDGTLISSTELLTNSHGLNTTTMTIESTAGTYHLVADDIGHISFVVNTMSMFGDMLSTENTPKHTFARGEVMIPAVYLNNLSSGAPLTDATVTASITSKNNDSYLNELTLTYDGDIGAYTTSYTIPDDEEIDTYYVKYEASTSSQTQKAYTSYNIKAYDIFIKAVSKNDGESDGFAPGEEGFLVIAGSNLASGENIDFESMTGLDTANYSLSITDRDGNVNTSFMSVMNATTFYDYIEVPADIQDEVEQTIGETFAVINFTAPEQNGVYDVEVRANLSGWNTARRSITVQDIFVHGEPVNKMGWFSPTVAPDATARIMITAFDPSTGLEIPAENIHEAGLVEVWSESASEVVTEYMEDPALTTIEGQKVLSFNVTDSNLGFHYVRFWVNATVDGSPTTVTGDAWFDEKLYRIKGKPTFDENSSTFKVFGADDTIELSVHVEDISGNDVSSASIEVEELRYGMTGETIAVEDSMSSVTTDSSGDATLSISPENSLKSGFYNVRIKMTTQDGVTDYGNGWFEVSNFIFYPYSTSWDAGIDQPINFSLNAFDNNFDSKEVNVTLTKIIAMGDWDMMTPSTMYNDTEMDAGTINGTGYYEYPGLSRGGNFEFVFEADDGNSTEIGRAWVYTTAFVSWVDSDGEYDFPVNDFVNFTVKASQDKMWSSNGHNITNVTVEEVMKEGMWRTSYKTKSQMAGITTTEEGLNPNEINVSVDTTGWDQGAYMMTLKATDENGNEVYTDFWFRLELASVTVTNPMRISVSAAQYHTNTTSISATTDILTKQSYLESLGNITAGKIAGSIIDEDRISPISTDYNIMGEDSHNSSFVPYYSMVAIDTVYDTLYIEYENESHWAIGNLSNSTSTQVFNVSEGSEFTDYTGRTWAISEIKSDGTIKLEGQNTLKNGILLNDTIMAMSKSGKFLVSDFQDDDWRNIDLDGDGEYFDDNYLILMADSTTAGKYDTVLISDSYNFTAGYIDASAGEPVEFGGDPIYLLSNKYQSSAYTLEFSTYEEGWNGMKIGTFQNGSTIKVPFLVTTPGGDPLADKDVRIDYLIDESKTRQTLENVNATTDSTGLALIEINTSEANIPTGSWMIHYNVTIEEGEYAVANEETFWELTRFEVRNFMVSGALGIPGEIDLIKLNDDDSSDGMPGNNMLLAYGDEIEFKKGVSAYNFNPESDMYNMDWPFNEWYYNSTTGAFNYSADGEKLEAGEIGVGASINSSSASLALDYNVTMVNNTGDTIVLSYDESTSFYDDMWNFTVNDCNSSAGTANISMTYQGWPWTVPGYNRDSGPEVREFTLGEQYWMGGLDFNVSEINEFDVVLTLRSPIMILSVEAVEPVMNDMTSYSGSVAQANFNGQDYYIFGYEDEAGTMYDQLPEYFPETKDSILVVNASDSNDVSNYRIGETISEFDNYYAASVSNWGGRFILLNSSVTQVYPIPEWISDEPIFYTGKFSDEDVGFDVATAGMMFDENDVEPGVGEITSDERYHILLMDTLSNGVNMPTEAVYDDDSDLTTLRDWQNYENVNSIYDLYTTEQGFNDSIPENFMDGQDSFPLVNMSEGQAWEIGTGNMDSWPVAFPTLKINESAGTAILKSFSSVSEVQTNETITVFVTAKDFDGTPVEGTAELKSLKMTFGGYFEEGPVEDGPVSWDMSSAMVNTTLVDGEGTLEILPEDMEGIDYDFAEFTAFVDIQKNSGGTETLKINFFMQGDMSEFMQGQYMDDGPMDGEDPMGGN</sequence>
<keyword evidence="2" id="KW-1185">Reference proteome</keyword>
<dbReference type="OrthoDB" id="125522at2157"/>
<dbReference type="KEGG" id="mzi:HWN40_10975"/>
<evidence type="ECO:0000313" key="1">
    <source>
        <dbReference type="EMBL" id="QLC50715.1"/>
    </source>
</evidence>
<protein>
    <submittedName>
        <fullName evidence="1">Uncharacterized protein</fullName>
    </submittedName>
</protein>
<evidence type="ECO:0000313" key="2">
    <source>
        <dbReference type="Proteomes" id="UP000509594"/>
    </source>
</evidence>